<keyword evidence="2" id="KW-1185">Reference proteome</keyword>
<accession>A0A4R0WS04</accession>
<dbReference type="AlphaFoldDB" id="A0A4R0WS04"/>
<evidence type="ECO:0000313" key="1">
    <source>
        <dbReference type="EMBL" id="TCF96358.1"/>
    </source>
</evidence>
<gene>
    <name evidence="1" type="ORF">BZM27_55765</name>
</gene>
<sequence length="85" mass="9365">PGAACRQIQRPSKTRNQLSLMQLIMTDERLYRDGHVVSAAAIAQARGNDPVHGDNAAGSRYFVERGVLQRFETLDTAQLGRPPSM</sequence>
<comment type="caution">
    <text evidence="1">The sequence shown here is derived from an EMBL/GenBank/DDBJ whole genome shotgun (WGS) entry which is preliminary data.</text>
</comment>
<proteinExistence type="predicted"/>
<reference evidence="1 2" key="1">
    <citation type="submission" date="2017-02" db="EMBL/GenBank/DDBJ databases">
        <title>Paraburkholderia sophoroidis sp. nov. and Paraburkholderia steynii sp. nov. rhizobial symbionts of the fynbos legume Hypocalyptus sophoroides.</title>
        <authorList>
            <person name="Steenkamp E.T."/>
            <person name="Beukes C.W."/>
            <person name="Van Zyl E."/>
            <person name="Avontuur J."/>
            <person name="Chan W.Y."/>
            <person name="Hassen A."/>
            <person name="Palmer M."/>
            <person name="Mthombeni L."/>
            <person name="Phalane F."/>
            <person name="Sereme K."/>
            <person name="Venter S.N."/>
        </authorList>
    </citation>
    <scope>NUCLEOTIDE SEQUENCE [LARGE SCALE GENOMIC DNA]</scope>
    <source>
        <strain evidence="1 2">HC1.1ba</strain>
    </source>
</reference>
<dbReference type="EMBL" id="MWML01001360">
    <property type="protein sequence ID" value="TCF96358.1"/>
    <property type="molecule type" value="Genomic_DNA"/>
</dbReference>
<evidence type="ECO:0000313" key="2">
    <source>
        <dbReference type="Proteomes" id="UP000294200"/>
    </source>
</evidence>
<feature type="non-terminal residue" evidence="1">
    <location>
        <position position="85"/>
    </location>
</feature>
<dbReference type="Proteomes" id="UP000294200">
    <property type="component" value="Unassembled WGS sequence"/>
</dbReference>
<feature type="non-terminal residue" evidence="1">
    <location>
        <position position="1"/>
    </location>
</feature>
<protein>
    <submittedName>
        <fullName evidence="1">Uncharacterized protein</fullName>
    </submittedName>
</protein>
<organism evidence="1 2">
    <name type="scientific">Paraburkholderia steynii</name>
    <dbReference type="NCBI Taxonomy" id="1245441"/>
    <lineage>
        <taxon>Bacteria</taxon>
        <taxon>Pseudomonadati</taxon>
        <taxon>Pseudomonadota</taxon>
        <taxon>Betaproteobacteria</taxon>
        <taxon>Burkholderiales</taxon>
        <taxon>Burkholderiaceae</taxon>
        <taxon>Paraburkholderia</taxon>
    </lineage>
</organism>
<name>A0A4R0WS04_9BURK</name>